<dbReference type="EMBL" id="KZ364995">
    <property type="protein sequence ID" value="PIO57537.1"/>
    <property type="molecule type" value="Genomic_DNA"/>
</dbReference>
<dbReference type="InterPro" id="IPR050227">
    <property type="entry name" value="Rab"/>
</dbReference>
<evidence type="ECO:0000256" key="2">
    <source>
        <dbReference type="ARBA" id="ARBA00023134"/>
    </source>
</evidence>
<dbReference type="Proteomes" id="UP000230423">
    <property type="component" value="Unassembled WGS sequence"/>
</dbReference>
<dbReference type="Pfam" id="PF00071">
    <property type="entry name" value="Ras"/>
    <property type="match status" value="1"/>
</dbReference>
<dbReference type="InterPro" id="IPR027417">
    <property type="entry name" value="P-loop_NTPase"/>
</dbReference>
<reference evidence="3 4" key="1">
    <citation type="submission" date="2015-09" db="EMBL/GenBank/DDBJ databases">
        <title>Draft genome of the parasitic nematode Teladorsagia circumcincta isolate WARC Sus (inbred).</title>
        <authorList>
            <person name="Mitreva M."/>
        </authorList>
    </citation>
    <scope>NUCLEOTIDE SEQUENCE [LARGE SCALE GENOMIC DNA]</scope>
    <source>
        <strain evidence="3 4">S</strain>
    </source>
</reference>
<dbReference type="PROSITE" id="PS51419">
    <property type="entry name" value="RAB"/>
    <property type="match status" value="1"/>
</dbReference>
<dbReference type="SUPFAM" id="SSF52540">
    <property type="entry name" value="P-loop containing nucleoside triphosphate hydrolases"/>
    <property type="match status" value="1"/>
</dbReference>
<dbReference type="GO" id="GO:0005525">
    <property type="term" value="F:GTP binding"/>
    <property type="evidence" value="ECO:0007669"/>
    <property type="project" value="UniProtKB-KW"/>
</dbReference>
<organism evidence="3 4">
    <name type="scientific">Teladorsagia circumcincta</name>
    <name type="common">Brown stomach worm</name>
    <name type="synonym">Ostertagia circumcincta</name>
    <dbReference type="NCBI Taxonomy" id="45464"/>
    <lineage>
        <taxon>Eukaryota</taxon>
        <taxon>Metazoa</taxon>
        <taxon>Ecdysozoa</taxon>
        <taxon>Nematoda</taxon>
        <taxon>Chromadorea</taxon>
        <taxon>Rhabditida</taxon>
        <taxon>Rhabditina</taxon>
        <taxon>Rhabditomorpha</taxon>
        <taxon>Strongyloidea</taxon>
        <taxon>Trichostrongylidae</taxon>
        <taxon>Teladorsagia</taxon>
    </lineage>
</organism>
<keyword evidence="2" id="KW-0342">GTP-binding</keyword>
<dbReference type="GO" id="GO:0003924">
    <property type="term" value="F:GTPase activity"/>
    <property type="evidence" value="ECO:0007669"/>
    <property type="project" value="InterPro"/>
</dbReference>
<evidence type="ECO:0000256" key="1">
    <source>
        <dbReference type="ARBA" id="ARBA00022741"/>
    </source>
</evidence>
<sequence length="106" mass="11378">DSVERQIPVILVGNKCDLRAELGEVVSNHDGAALAAKMGVLFMETSAVDGSNVDSSMLALTRGNPGNENGNNLEHIITGYSNMPTLNKMIHKAVANRKEIFITEDP</sequence>
<dbReference type="InterPro" id="IPR001806">
    <property type="entry name" value="Small_GTPase"/>
</dbReference>
<protein>
    <recommendedName>
        <fullName evidence="5">Ras family protein</fullName>
    </recommendedName>
</protein>
<proteinExistence type="predicted"/>
<evidence type="ECO:0000313" key="3">
    <source>
        <dbReference type="EMBL" id="PIO57537.1"/>
    </source>
</evidence>
<dbReference type="PANTHER" id="PTHR47977">
    <property type="entry name" value="RAS-RELATED PROTEIN RAB"/>
    <property type="match status" value="1"/>
</dbReference>
<keyword evidence="1" id="KW-0547">Nucleotide-binding</keyword>
<dbReference type="PROSITE" id="PS51421">
    <property type="entry name" value="RAS"/>
    <property type="match status" value="1"/>
</dbReference>
<evidence type="ECO:0000313" key="4">
    <source>
        <dbReference type="Proteomes" id="UP000230423"/>
    </source>
</evidence>
<dbReference type="Gene3D" id="3.40.50.300">
    <property type="entry name" value="P-loop containing nucleotide triphosphate hydrolases"/>
    <property type="match status" value="1"/>
</dbReference>
<dbReference type="PRINTS" id="PR00449">
    <property type="entry name" value="RASTRNSFRMNG"/>
</dbReference>
<evidence type="ECO:0008006" key="5">
    <source>
        <dbReference type="Google" id="ProtNLM"/>
    </source>
</evidence>
<gene>
    <name evidence="3" type="ORF">TELCIR_21049</name>
</gene>
<accession>A0A2G9THV0</accession>
<dbReference type="OrthoDB" id="5791623at2759"/>
<keyword evidence="4" id="KW-1185">Reference proteome</keyword>
<name>A0A2G9THV0_TELCI</name>
<dbReference type="AlphaFoldDB" id="A0A2G9THV0"/>
<feature type="non-terminal residue" evidence="3">
    <location>
        <position position="1"/>
    </location>
</feature>